<dbReference type="EMBL" id="JACHXJ010000004">
    <property type="protein sequence ID" value="MBB3129953.1"/>
    <property type="molecule type" value="Genomic_DNA"/>
</dbReference>
<protein>
    <submittedName>
        <fullName evidence="3">Tfp pilus assembly protein FimT</fullName>
    </submittedName>
</protein>
<organism evidence="3 4">
    <name type="scientific">Paenibacillus rhizosphaerae</name>
    <dbReference type="NCBI Taxonomy" id="297318"/>
    <lineage>
        <taxon>Bacteria</taxon>
        <taxon>Bacillati</taxon>
        <taxon>Bacillota</taxon>
        <taxon>Bacilli</taxon>
        <taxon>Bacillales</taxon>
        <taxon>Paenibacillaceae</taxon>
        <taxon>Paenibacillus</taxon>
    </lineage>
</organism>
<keyword evidence="2" id="KW-0812">Transmembrane</keyword>
<keyword evidence="2" id="KW-1133">Transmembrane helix</keyword>
<sequence>MDFRNPPGQYDPDVHKKRHEDKVNQGAGRGFLWSLVNLLIGLAIVAVIILLVWLF</sequence>
<keyword evidence="2" id="KW-0472">Membrane</keyword>
<feature type="region of interest" description="Disordered" evidence="1">
    <location>
        <begin position="1"/>
        <end position="21"/>
    </location>
</feature>
<dbReference type="RefSeq" id="WP_183584134.1">
    <property type="nucleotide sequence ID" value="NZ_JACHXJ010000004.1"/>
</dbReference>
<evidence type="ECO:0000313" key="4">
    <source>
        <dbReference type="Proteomes" id="UP000517523"/>
    </source>
</evidence>
<accession>A0A839TTW2</accession>
<feature type="transmembrane region" description="Helical" evidence="2">
    <location>
        <begin position="31"/>
        <end position="54"/>
    </location>
</feature>
<evidence type="ECO:0000313" key="3">
    <source>
        <dbReference type="EMBL" id="MBB3129953.1"/>
    </source>
</evidence>
<gene>
    <name evidence="3" type="ORF">FHS19_004658</name>
</gene>
<evidence type="ECO:0000256" key="2">
    <source>
        <dbReference type="SAM" id="Phobius"/>
    </source>
</evidence>
<dbReference type="AlphaFoldDB" id="A0A839TTW2"/>
<evidence type="ECO:0000256" key="1">
    <source>
        <dbReference type="SAM" id="MobiDB-lite"/>
    </source>
</evidence>
<proteinExistence type="predicted"/>
<name>A0A839TTW2_9BACL</name>
<reference evidence="3 4" key="1">
    <citation type="submission" date="2020-08" db="EMBL/GenBank/DDBJ databases">
        <title>Genomic Encyclopedia of Type Strains, Phase III (KMG-III): the genomes of soil and plant-associated and newly described type strains.</title>
        <authorList>
            <person name="Whitman W."/>
        </authorList>
    </citation>
    <scope>NUCLEOTIDE SEQUENCE [LARGE SCALE GENOMIC DNA]</scope>
    <source>
        <strain evidence="3 4">CECT 5831</strain>
    </source>
</reference>
<dbReference type="Proteomes" id="UP000517523">
    <property type="component" value="Unassembled WGS sequence"/>
</dbReference>
<comment type="caution">
    <text evidence="3">The sequence shown here is derived from an EMBL/GenBank/DDBJ whole genome shotgun (WGS) entry which is preliminary data.</text>
</comment>